<gene>
    <name evidence="3" type="ORF">OPDIPICF_00627</name>
</gene>
<dbReference type="Proteomes" id="UP000441399">
    <property type="component" value="Unassembled WGS sequence"/>
</dbReference>
<dbReference type="Pfam" id="PF00498">
    <property type="entry name" value="FHA"/>
    <property type="match status" value="1"/>
</dbReference>
<dbReference type="InterPro" id="IPR000253">
    <property type="entry name" value="FHA_dom"/>
</dbReference>
<evidence type="ECO:0000259" key="2">
    <source>
        <dbReference type="PROSITE" id="PS50006"/>
    </source>
</evidence>
<dbReference type="EMBL" id="CACSIO010000001">
    <property type="protein sequence ID" value="CAA0084131.1"/>
    <property type="molecule type" value="Genomic_DNA"/>
</dbReference>
<accession>A0A5S9N304</accession>
<protein>
    <recommendedName>
        <fullName evidence="2">FHA domain-containing protein</fullName>
    </recommendedName>
</protein>
<dbReference type="SUPFAM" id="SSF49879">
    <property type="entry name" value="SMAD/FHA domain"/>
    <property type="match status" value="1"/>
</dbReference>
<dbReference type="InterPro" id="IPR008984">
    <property type="entry name" value="SMAD_FHA_dom_sf"/>
</dbReference>
<evidence type="ECO:0000256" key="1">
    <source>
        <dbReference type="SAM" id="MobiDB-lite"/>
    </source>
</evidence>
<proteinExistence type="predicted"/>
<organism evidence="3 4">
    <name type="scientific">BD1-7 clade bacterium</name>
    <dbReference type="NCBI Taxonomy" id="2029982"/>
    <lineage>
        <taxon>Bacteria</taxon>
        <taxon>Pseudomonadati</taxon>
        <taxon>Pseudomonadota</taxon>
        <taxon>Gammaproteobacteria</taxon>
        <taxon>Cellvibrionales</taxon>
        <taxon>Spongiibacteraceae</taxon>
        <taxon>BD1-7 clade</taxon>
    </lineage>
</organism>
<dbReference type="AlphaFoldDB" id="A0A5S9N304"/>
<feature type="region of interest" description="Disordered" evidence="1">
    <location>
        <begin position="115"/>
        <end position="149"/>
    </location>
</feature>
<sequence>MPLSFKIIASPEGETITDWILKLPDDGGTIGRSYVASIQLSDQTRKISGIHAVINRSARGYRIQDQSTNGLFINGARKPLGEGMQTTLNDGDIVDIGGYRLMCSCFIPAQAQSKDPVLETQKNDPFRTRTTANSDAASEPPPNTNTLPPIFATPDPVTIEPDPFTGQNPEHMPQRHSDKPLIDLSDNIGFDDDPFSDAFRMRIPAHSEAPSEGEEFAAPVSTPNLNQAPATTDVAALLNWQNKQQRLYEQAADMAINRLLKDLDPEALEDLFSHLSEKSWFSKPNYWDSYKKFFRRQLENEDWSVKFRAYFHECSRMLQQRENH</sequence>
<reference evidence="3 4" key="1">
    <citation type="submission" date="2019-11" db="EMBL/GenBank/DDBJ databases">
        <authorList>
            <person name="Holert J."/>
        </authorList>
    </citation>
    <scope>NUCLEOTIDE SEQUENCE [LARGE SCALE GENOMIC DNA]</scope>
    <source>
        <strain evidence="3">SB11_3</strain>
    </source>
</reference>
<dbReference type="PROSITE" id="PS50006">
    <property type="entry name" value="FHA_DOMAIN"/>
    <property type="match status" value="1"/>
</dbReference>
<evidence type="ECO:0000313" key="3">
    <source>
        <dbReference type="EMBL" id="CAA0084131.1"/>
    </source>
</evidence>
<dbReference type="SMART" id="SM00240">
    <property type="entry name" value="FHA"/>
    <property type="match status" value="1"/>
</dbReference>
<dbReference type="CDD" id="cd00060">
    <property type="entry name" value="FHA"/>
    <property type="match status" value="1"/>
</dbReference>
<name>A0A5S9N304_9GAMM</name>
<feature type="domain" description="FHA" evidence="2">
    <location>
        <begin position="28"/>
        <end position="78"/>
    </location>
</feature>
<dbReference type="OrthoDB" id="273564at2"/>
<evidence type="ECO:0000313" key="4">
    <source>
        <dbReference type="Proteomes" id="UP000441399"/>
    </source>
</evidence>
<keyword evidence="4" id="KW-1185">Reference proteome</keyword>
<dbReference type="Gene3D" id="2.60.200.20">
    <property type="match status" value="1"/>
</dbReference>